<evidence type="ECO:0000313" key="4">
    <source>
        <dbReference type="Proteomes" id="UP001281410"/>
    </source>
</evidence>
<dbReference type="InterPro" id="IPR002156">
    <property type="entry name" value="RNaseH_domain"/>
</dbReference>
<feature type="domain" description="RNase H type-1" evidence="1">
    <location>
        <begin position="159"/>
        <end position="282"/>
    </location>
</feature>
<evidence type="ECO:0000259" key="2">
    <source>
        <dbReference type="Pfam" id="PF13966"/>
    </source>
</evidence>
<evidence type="ECO:0000313" key="3">
    <source>
        <dbReference type="EMBL" id="KAK3225985.1"/>
    </source>
</evidence>
<accession>A0AAE0EGW1</accession>
<keyword evidence="4" id="KW-1185">Reference proteome</keyword>
<dbReference type="Pfam" id="PF13966">
    <property type="entry name" value="zf-RVT"/>
    <property type="match status" value="1"/>
</dbReference>
<name>A0AAE0EGW1_9ROSI</name>
<dbReference type="InterPro" id="IPR036397">
    <property type="entry name" value="RNaseH_sf"/>
</dbReference>
<organism evidence="3 4">
    <name type="scientific">Dipteronia sinensis</name>
    <dbReference type="NCBI Taxonomy" id="43782"/>
    <lineage>
        <taxon>Eukaryota</taxon>
        <taxon>Viridiplantae</taxon>
        <taxon>Streptophyta</taxon>
        <taxon>Embryophyta</taxon>
        <taxon>Tracheophyta</taxon>
        <taxon>Spermatophyta</taxon>
        <taxon>Magnoliopsida</taxon>
        <taxon>eudicotyledons</taxon>
        <taxon>Gunneridae</taxon>
        <taxon>Pentapetalae</taxon>
        <taxon>rosids</taxon>
        <taxon>malvids</taxon>
        <taxon>Sapindales</taxon>
        <taxon>Sapindaceae</taxon>
        <taxon>Hippocastanoideae</taxon>
        <taxon>Acereae</taxon>
        <taxon>Dipteronia</taxon>
    </lineage>
</organism>
<dbReference type="EMBL" id="JANJYJ010000002">
    <property type="protein sequence ID" value="KAK3225985.1"/>
    <property type="molecule type" value="Genomic_DNA"/>
</dbReference>
<dbReference type="Gene3D" id="3.30.420.10">
    <property type="entry name" value="Ribonuclease H-like superfamily/Ribonuclease H"/>
    <property type="match status" value="1"/>
</dbReference>
<dbReference type="PANTHER" id="PTHR33033">
    <property type="entry name" value="POLYNUCLEOTIDYL TRANSFERASE, RIBONUCLEASE H-LIKE SUPERFAMILY PROTEIN-RELATED"/>
    <property type="match status" value="1"/>
</dbReference>
<dbReference type="InterPro" id="IPR044730">
    <property type="entry name" value="RNase_H-like_dom_plant"/>
</dbReference>
<proteinExistence type="predicted"/>
<feature type="domain" description="Reverse transcriptase zinc-binding" evidence="2">
    <location>
        <begin position="26"/>
        <end position="77"/>
    </location>
</feature>
<dbReference type="InterPro" id="IPR026960">
    <property type="entry name" value="RVT-Znf"/>
</dbReference>
<reference evidence="3" key="1">
    <citation type="journal article" date="2023" name="Plant J.">
        <title>Genome sequences and population genomics provide insights into the demographic history, inbreeding, and mutation load of two 'living fossil' tree species of Dipteronia.</title>
        <authorList>
            <person name="Feng Y."/>
            <person name="Comes H.P."/>
            <person name="Chen J."/>
            <person name="Zhu S."/>
            <person name="Lu R."/>
            <person name="Zhang X."/>
            <person name="Li P."/>
            <person name="Qiu J."/>
            <person name="Olsen K.M."/>
            <person name="Qiu Y."/>
        </authorList>
    </citation>
    <scope>NUCLEOTIDE SEQUENCE</scope>
    <source>
        <strain evidence="3">NBL</strain>
    </source>
</reference>
<evidence type="ECO:0008006" key="5">
    <source>
        <dbReference type="Google" id="ProtNLM"/>
    </source>
</evidence>
<dbReference type="CDD" id="cd06222">
    <property type="entry name" value="RNase_H_like"/>
    <property type="match status" value="1"/>
</dbReference>
<dbReference type="GO" id="GO:0003676">
    <property type="term" value="F:nucleic acid binding"/>
    <property type="evidence" value="ECO:0007669"/>
    <property type="project" value="InterPro"/>
</dbReference>
<dbReference type="Pfam" id="PF13456">
    <property type="entry name" value="RVT_3"/>
    <property type="match status" value="1"/>
</dbReference>
<comment type="caution">
    <text evidence="3">The sequence shown here is derived from an EMBL/GenBank/DDBJ whole genome shotgun (WGS) entry which is preliminary data.</text>
</comment>
<dbReference type="GO" id="GO:0004523">
    <property type="term" value="F:RNA-DNA hybrid ribonuclease activity"/>
    <property type="evidence" value="ECO:0007669"/>
    <property type="project" value="InterPro"/>
</dbReference>
<sequence length="292" mass="33019">MKVLGGCKDFGYEQESLSEMGVEGICPPKIEVFVWQQTKGRVMVRDLMQRFNSRNLMSNVCPLCNIDGEYVDHIFLHLWTVWEAKKKVVFRGKAVDFSLAVDTVKFRVGWWIKHYGKGSIEPVTTILLNLKDRCTESIRAKLHRLETWIPQSLDVLKFNVDCSARGSPGQVGMREVLRNSSGRVLCFFSKYSGILDANMAKISVIHRASKICASNPNLIGREIVIVSDSKSAVSWVNEGRFGSIKHVNLIFNIRCNLNKLGNMVVIFNSRASNSFVDMLSKKGFNMEGDIFI</sequence>
<protein>
    <recommendedName>
        <fullName evidence="5">RNase H type-1 domain-containing protein</fullName>
    </recommendedName>
</protein>
<evidence type="ECO:0000259" key="1">
    <source>
        <dbReference type="Pfam" id="PF13456"/>
    </source>
</evidence>
<gene>
    <name evidence="3" type="ORF">Dsin_005847</name>
</gene>
<dbReference type="Proteomes" id="UP001281410">
    <property type="component" value="Unassembled WGS sequence"/>
</dbReference>
<dbReference type="AlphaFoldDB" id="A0AAE0EGW1"/>
<dbReference type="SUPFAM" id="SSF53098">
    <property type="entry name" value="Ribonuclease H-like"/>
    <property type="match status" value="1"/>
</dbReference>
<dbReference type="InterPro" id="IPR012337">
    <property type="entry name" value="RNaseH-like_sf"/>
</dbReference>
<dbReference type="PANTHER" id="PTHR33033:SF109">
    <property type="entry name" value="PROTEIN, PUTATIVE-RELATED"/>
    <property type="match status" value="1"/>
</dbReference>